<evidence type="ECO:0000256" key="2">
    <source>
        <dbReference type="SAM" id="SignalP"/>
    </source>
</evidence>
<feature type="chain" id="PRO_5035173009" evidence="2">
    <location>
        <begin position="21"/>
        <end position="350"/>
    </location>
</feature>
<comment type="caution">
    <text evidence="4">The sequence shown here is derived from an EMBL/GenBank/DDBJ whole genome shotgun (WGS) entry which is preliminary data.</text>
</comment>
<dbReference type="Gene3D" id="2.40.50.100">
    <property type="match status" value="1"/>
</dbReference>
<protein>
    <submittedName>
        <fullName evidence="4">Efflux RND transporter periplasmic adaptor subunit</fullName>
    </submittedName>
</protein>
<dbReference type="PANTHER" id="PTHR30469">
    <property type="entry name" value="MULTIDRUG RESISTANCE PROTEIN MDTA"/>
    <property type="match status" value="1"/>
</dbReference>
<sequence>MRFIYIFATAILFSTATVFAQEAPPAQVVTSKIAQKEVSENRSFIGLLYYDRVSHISTEVSGLVAAVAVREGDLVKKDAPLVTLNTEILDKDIALSNTVIDQIELRIQHAAKHFKRMDVLFSKDGVSERDYDDALYTYQNTLKDKQVEQKEYEKLLIQKRKSVILAPFDGVILDKNIDTGDWVQQGKQLVTLGSTQDLFIRVPVAETLLKHITVGEKVPVTINAFDIKIDGTISDIDPTADAKTKNVFLKLRIPPMAKVAENMSATVYIPTSPKRNLSIIPRDALIKFQGSDFVYTVKDDKAAILPVNIVTYLGDSIGADNPYFIPGMPIVIEGNERLRPDQPVVITGEK</sequence>
<keyword evidence="2" id="KW-0732">Signal</keyword>
<gene>
    <name evidence="4" type="ORF">H8E41_13335</name>
</gene>
<dbReference type="Proteomes" id="UP000614424">
    <property type="component" value="Unassembled WGS sequence"/>
</dbReference>
<dbReference type="NCBIfam" id="TIGR01730">
    <property type="entry name" value="RND_mfp"/>
    <property type="match status" value="1"/>
</dbReference>
<evidence type="ECO:0000256" key="1">
    <source>
        <dbReference type="ARBA" id="ARBA00009477"/>
    </source>
</evidence>
<dbReference type="Gene3D" id="2.40.30.170">
    <property type="match status" value="1"/>
</dbReference>
<dbReference type="InterPro" id="IPR058647">
    <property type="entry name" value="BSH_CzcB-like"/>
</dbReference>
<dbReference type="AlphaFoldDB" id="A0A8J6NGG5"/>
<dbReference type="GO" id="GO:1990281">
    <property type="term" value="C:efflux pump complex"/>
    <property type="evidence" value="ECO:0007669"/>
    <property type="project" value="TreeGrafter"/>
</dbReference>
<evidence type="ECO:0000313" key="4">
    <source>
        <dbReference type="EMBL" id="MBC8318880.1"/>
    </source>
</evidence>
<accession>A0A8J6NGG5</accession>
<dbReference type="GO" id="GO:0015562">
    <property type="term" value="F:efflux transmembrane transporter activity"/>
    <property type="evidence" value="ECO:0007669"/>
    <property type="project" value="TreeGrafter"/>
</dbReference>
<comment type="similarity">
    <text evidence="1">Belongs to the membrane fusion protein (MFP) (TC 8.A.1) family.</text>
</comment>
<dbReference type="InterPro" id="IPR006143">
    <property type="entry name" value="RND_pump_MFP"/>
</dbReference>
<dbReference type="SUPFAM" id="SSF111369">
    <property type="entry name" value="HlyD-like secretion proteins"/>
    <property type="match status" value="1"/>
</dbReference>
<evidence type="ECO:0000259" key="3">
    <source>
        <dbReference type="Pfam" id="PF25973"/>
    </source>
</evidence>
<proteinExistence type="inferred from homology"/>
<dbReference type="EMBL" id="JACNJZ010000194">
    <property type="protein sequence ID" value="MBC8318880.1"/>
    <property type="molecule type" value="Genomic_DNA"/>
</dbReference>
<feature type="signal peptide" evidence="2">
    <location>
        <begin position="1"/>
        <end position="20"/>
    </location>
</feature>
<feature type="domain" description="CzcB-like barrel-sandwich hybrid" evidence="3">
    <location>
        <begin position="52"/>
        <end position="192"/>
    </location>
</feature>
<dbReference type="Pfam" id="PF25973">
    <property type="entry name" value="BSH_CzcB"/>
    <property type="match status" value="1"/>
</dbReference>
<organism evidence="4 5">
    <name type="scientific">Candidatus Desulfobia pelagia</name>
    <dbReference type="NCBI Taxonomy" id="2841692"/>
    <lineage>
        <taxon>Bacteria</taxon>
        <taxon>Pseudomonadati</taxon>
        <taxon>Thermodesulfobacteriota</taxon>
        <taxon>Desulfobulbia</taxon>
        <taxon>Desulfobulbales</taxon>
        <taxon>Desulfobulbaceae</taxon>
        <taxon>Candidatus Desulfobia</taxon>
    </lineage>
</organism>
<name>A0A8J6NGG5_9BACT</name>
<dbReference type="Gene3D" id="1.10.287.470">
    <property type="entry name" value="Helix hairpin bin"/>
    <property type="match status" value="1"/>
</dbReference>
<reference evidence="4 5" key="1">
    <citation type="submission" date="2020-08" db="EMBL/GenBank/DDBJ databases">
        <title>Bridging the membrane lipid divide: bacteria of the FCB group superphylum have the potential to synthesize archaeal ether lipids.</title>
        <authorList>
            <person name="Villanueva L."/>
            <person name="Von Meijenfeldt F.A.B."/>
            <person name="Westbye A.B."/>
            <person name="Yadav S."/>
            <person name="Hopmans E.C."/>
            <person name="Dutilh B.E."/>
            <person name="Sinninghe Damste J.S."/>
        </authorList>
    </citation>
    <scope>NUCLEOTIDE SEQUENCE [LARGE SCALE GENOMIC DNA]</scope>
    <source>
        <strain evidence="4">NIOZ-UU47</strain>
    </source>
</reference>
<evidence type="ECO:0000313" key="5">
    <source>
        <dbReference type="Proteomes" id="UP000614424"/>
    </source>
</evidence>
<dbReference type="Gene3D" id="2.40.420.20">
    <property type="match status" value="1"/>
</dbReference>
<dbReference type="PANTHER" id="PTHR30469:SF15">
    <property type="entry name" value="HLYD FAMILY OF SECRETION PROTEINS"/>
    <property type="match status" value="1"/>
</dbReference>